<evidence type="ECO:0000259" key="13">
    <source>
        <dbReference type="PROSITE" id="PS50054"/>
    </source>
</evidence>
<evidence type="ECO:0000256" key="6">
    <source>
        <dbReference type="ARBA" id="ARBA00022737"/>
    </source>
</evidence>
<feature type="chain" id="PRO_5032331048" description="protein-serine/threonine phosphatase" evidence="12">
    <location>
        <begin position="20"/>
        <end position="709"/>
    </location>
</feature>
<evidence type="ECO:0000256" key="8">
    <source>
        <dbReference type="ARBA" id="ARBA00022912"/>
    </source>
</evidence>
<evidence type="ECO:0000259" key="15">
    <source>
        <dbReference type="PROSITE" id="PS51998"/>
    </source>
</evidence>
<organism evidence="16 17">
    <name type="scientific">Adineta steineri</name>
    <dbReference type="NCBI Taxonomy" id="433720"/>
    <lineage>
        <taxon>Eukaryota</taxon>
        <taxon>Metazoa</taxon>
        <taxon>Spiralia</taxon>
        <taxon>Gnathifera</taxon>
        <taxon>Rotifera</taxon>
        <taxon>Eurotatoria</taxon>
        <taxon>Bdelloidea</taxon>
        <taxon>Adinetida</taxon>
        <taxon>Adinetidae</taxon>
        <taxon>Adineta</taxon>
    </lineage>
</organism>
<dbReference type="InterPro" id="IPR001611">
    <property type="entry name" value="Leu-rich_rpt"/>
</dbReference>
<feature type="domain" description="Tyrosine specific protein phosphatases" evidence="14">
    <location>
        <begin position="536"/>
        <end position="593"/>
    </location>
</feature>
<dbReference type="InterPro" id="IPR043588">
    <property type="entry name" value="SSH-N"/>
</dbReference>
<dbReference type="PANTHER" id="PTHR45864:SF2">
    <property type="entry name" value="PROTEIN PHOSPHATASE SLINGSHOT"/>
    <property type="match status" value="1"/>
</dbReference>
<dbReference type="InterPro" id="IPR043587">
    <property type="entry name" value="Phosphatase_SSH-like"/>
</dbReference>
<evidence type="ECO:0000256" key="3">
    <source>
        <dbReference type="ARBA" id="ARBA00013081"/>
    </source>
</evidence>
<dbReference type="InterPro" id="IPR014876">
    <property type="entry name" value="DEK_C"/>
</dbReference>
<dbReference type="EC" id="3.1.3.16" evidence="3"/>
<dbReference type="Gene3D" id="3.80.10.10">
    <property type="entry name" value="Ribonuclease Inhibitor"/>
    <property type="match status" value="1"/>
</dbReference>
<comment type="caution">
    <text evidence="16">The sequence shown here is derived from an EMBL/GenBank/DDBJ whole genome shotgun (WGS) entry which is preliminary data.</text>
</comment>
<dbReference type="SUPFAM" id="SSF52058">
    <property type="entry name" value="L domain-like"/>
    <property type="match status" value="1"/>
</dbReference>
<dbReference type="PROSITE" id="PS50054">
    <property type="entry name" value="TYR_PHOSPHATASE_DUAL"/>
    <property type="match status" value="1"/>
</dbReference>
<dbReference type="SUPFAM" id="SSF109715">
    <property type="entry name" value="DEK C-terminal domain"/>
    <property type="match status" value="1"/>
</dbReference>
<evidence type="ECO:0000313" key="17">
    <source>
        <dbReference type="Proteomes" id="UP000663860"/>
    </source>
</evidence>
<protein>
    <recommendedName>
        <fullName evidence="3">protein-serine/threonine phosphatase</fullName>
        <ecNumber evidence="3">3.1.3.16</ecNumber>
    </recommendedName>
</protein>
<dbReference type="InterPro" id="IPR000340">
    <property type="entry name" value="Dual-sp_phosphatase_cat-dom"/>
</dbReference>
<comment type="similarity">
    <text evidence="2">Belongs to the protein-tyrosine phosphatase family.</text>
</comment>
<dbReference type="Pfam" id="PF23040">
    <property type="entry name" value="PH_SSH1-like_1st"/>
    <property type="match status" value="1"/>
</dbReference>
<dbReference type="PANTHER" id="PTHR45864">
    <property type="entry name" value="SLINGSHOT PROTEIN PHOSPHATASE HOMOLOG"/>
    <property type="match status" value="1"/>
</dbReference>
<evidence type="ECO:0000256" key="5">
    <source>
        <dbReference type="ARBA" id="ARBA00022614"/>
    </source>
</evidence>
<evidence type="ECO:0000256" key="10">
    <source>
        <dbReference type="ARBA" id="ARBA00048336"/>
    </source>
</evidence>
<evidence type="ECO:0000256" key="12">
    <source>
        <dbReference type="SAM" id="SignalP"/>
    </source>
</evidence>
<evidence type="ECO:0000256" key="7">
    <source>
        <dbReference type="ARBA" id="ARBA00022801"/>
    </source>
</evidence>
<evidence type="ECO:0000256" key="2">
    <source>
        <dbReference type="ARBA" id="ARBA00009580"/>
    </source>
</evidence>
<dbReference type="PROSITE" id="PS50056">
    <property type="entry name" value="TYR_PHOSPHATASE_2"/>
    <property type="match status" value="1"/>
</dbReference>
<evidence type="ECO:0000259" key="14">
    <source>
        <dbReference type="PROSITE" id="PS50056"/>
    </source>
</evidence>
<keyword evidence="5" id="KW-0433">Leucine-rich repeat</keyword>
<evidence type="ECO:0000256" key="9">
    <source>
        <dbReference type="ARBA" id="ARBA00023212"/>
    </source>
</evidence>
<keyword evidence="12" id="KW-0732">Signal</keyword>
<dbReference type="GO" id="GO:0030837">
    <property type="term" value="P:negative regulation of actin filament polymerization"/>
    <property type="evidence" value="ECO:0007669"/>
    <property type="project" value="InterPro"/>
</dbReference>
<dbReference type="SMART" id="SM00369">
    <property type="entry name" value="LRR_TYP"/>
    <property type="match status" value="2"/>
</dbReference>
<feature type="compositionally biased region" description="Polar residues" evidence="11">
    <location>
        <begin position="698"/>
        <end position="709"/>
    </location>
</feature>
<dbReference type="InterPro" id="IPR016130">
    <property type="entry name" value="Tyr_Pase_AS"/>
</dbReference>
<gene>
    <name evidence="16" type="ORF">IZO911_LOCUS5240</name>
</gene>
<dbReference type="GO" id="GO:0005856">
    <property type="term" value="C:cytoskeleton"/>
    <property type="evidence" value="ECO:0007669"/>
    <property type="project" value="UniProtKB-SubCell"/>
</dbReference>
<dbReference type="EMBL" id="CAJNOE010000031">
    <property type="protein sequence ID" value="CAF0770333.1"/>
    <property type="molecule type" value="Genomic_DNA"/>
</dbReference>
<feature type="region of interest" description="Disordered" evidence="11">
    <location>
        <begin position="680"/>
        <end position="709"/>
    </location>
</feature>
<dbReference type="InterPro" id="IPR029021">
    <property type="entry name" value="Prot-tyrosine_phosphatase-like"/>
</dbReference>
<dbReference type="PROSITE" id="PS51998">
    <property type="entry name" value="DEK_C"/>
    <property type="match status" value="1"/>
</dbReference>
<name>A0A813QP37_9BILA</name>
<feature type="domain" description="Tyrosine-protein phosphatase" evidence="13">
    <location>
        <begin position="474"/>
        <end position="615"/>
    </location>
</feature>
<feature type="region of interest" description="Disordered" evidence="11">
    <location>
        <begin position="645"/>
        <end position="667"/>
    </location>
</feature>
<dbReference type="InterPro" id="IPR032675">
    <property type="entry name" value="LRR_dom_sf"/>
</dbReference>
<evidence type="ECO:0000256" key="11">
    <source>
        <dbReference type="SAM" id="MobiDB-lite"/>
    </source>
</evidence>
<dbReference type="InterPro" id="IPR003591">
    <property type="entry name" value="Leu-rich_rpt_typical-subtyp"/>
</dbReference>
<dbReference type="SUPFAM" id="SSF52799">
    <property type="entry name" value="(Phosphotyrosine protein) phosphatases II"/>
    <property type="match status" value="1"/>
</dbReference>
<dbReference type="GO" id="GO:0003779">
    <property type="term" value="F:actin binding"/>
    <property type="evidence" value="ECO:0007669"/>
    <property type="project" value="InterPro"/>
</dbReference>
<sequence>MVLLTLMLMISCMVPLYKTDSINLYEQQIGKQDTLQSDLLFNCSGLKTDDDILQSFPFKVELNPIIQSPEITLMILPEFMGNLSSLRFLSLPNNMLTSLPTTIVNNQLLRQIELGNNPNLSSIQSLNGHPSIKYIEANNCSIENLPVNLSQLTDLYMSNNKLKNLRNIQTSGRATNARKYFYFGQNRIQSITPQISSLSNKHIVLSRLHGTLSLPKIAAATTTTIDRHLARIVAGNAENLRAHLDSMYKLLRPDDRLTLMVQLESGFPNRFRYLVIVTCVGRQETEESAILGFDVDTNEITIGMTLPIWADLDITLDGDGGFKLTSYDRCHVFKPVSVQALWTAYQSLHKASNQARLYNYIVNNSDTHTWVDYYRNPDIRSHQMYVNEWNQMDDILSHRSDSPHLYQPFLSSDEETLRCKIHVKLKEIMLQVDLDEVTSKFLREQLENAFQISLSPYKQYIDDVMLHILAQMDKPTMILPHLYLGSEWNASNFDELKANNIGYVLNVSREIDNFFPAHFKYLNVRVHDHDDADLLKEWEKTFRFINEAKANNQCCLVHCKMGISRSASTVLAYLMKENNHSFADALDHVKKRRSCINPNGGFRNQLLIYEGILAANKTFRSKLNDTQTTTTIIGRKTVIIPTIPAIPSSSTHTKSTPTTPIEHSPPSDPIVLMRTRSPNKSNPVVVVPRQTSDHCKQTSHVTARPNSMI</sequence>
<feature type="compositionally biased region" description="Low complexity" evidence="11">
    <location>
        <begin position="645"/>
        <end position="660"/>
    </location>
</feature>
<accession>A0A813QP37</accession>
<comment type="catalytic activity">
    <reaction evidence="10">
        <text>O-phospho-L-threonyl-[protein] + H2O = L-threonyl-[protein] + phosphate</text>
        <dbReference type="Rhea" id="RHEA:47004"/>
        <dbReference type="Rhea" id="RHEA-COMP:11060"/>
        <dbReference type="Rhea" id="RHEA-COMP:11605"/>
        <dbReference type="ChEBI" id="CHEBI:15377"/>
        <dbReference type="ChEBI" id="CHEBI:30013"/>
        <dbReference type="ChEBI" id="CHEBI:43474"/>
        <dbReference type="ChEBI" id="CHEBI:61977"/>
        <dbReference type="EC" id="3.1.3.16"/>
    </reaction>
</comment>
<dbReference type="Pfam" id="PF08766">
    <property type="entry name" value="DEK_C"/>
    <property type="match status" value="1"/>
</dbReference>
<evidence type="ECO:0000256" key="4">
    <source>
        <dbReference type="ARBA" id="ARBA00022490"/>
    </source>
</evidence>
<dbReference type="Proteomes" id="UP000663860">
    <property type="component" value="Unassembled WGS sequence"/>
</dbReference>
<dbReference type="AlphaFoldDB" id="A0A813QP37"/>
<dbReference type="InterPro" id="IPR020422">
    <property type="entry name" value="TYR_PHOSPHATASE_DUAL_dom"/>
</dbReference>
<keyword evidence="7" id="KW-0378">Hydrolase</keyword>
<keyword evidence="4" id="KW-0963">Cytoplasm</keyword>
<dbReference type="FunFam" id="3.90.190.10:FF:000004">
    <property type="entry name" value="Protein phosphatase Slingshot homolog 2"/>
    <property type="match status" value="1"/>
</dbReference>
<keyword evidence="9" id="KW-0206">Cytoskeleton</keyword>
<proteinExistence type="inferred from homology"/>
<dbReference type="InterPro" id="IPR000387">
    <property type="entry name" value="Tyr_Pase_dom"/>
</dbReference>
<dbReference type="Gene3D" id="3.90.190.10">
    <property type="entry name" value="Protein tyrosine phosphatase superfamily"/>
    <property type="match status" value="1"/>
</dbReference>
<dbReference type="SMART" id="SM00195">
    <property type="entry name" value="DSPc"/>
    <property type="match status" value="1"/>
</dbReference>
<comment type="subcellular location">
    <subcellularLocation>
        <location evidence="1">Cytoplasm</location>
        <location evidence="1">Cytoskeleton</location>
    </subcellularLocation>
</comment>
<dbReference type="Pfam" id="PF00782">
    <property type="entry name" value="DSPc"/>
    <property type="match status" value="1"/>
</dbReference>
<evidence type="ECO:0000256" key="1">
    <source>
        <dbReference type="ARBA" id="ARBA00004245"/>
    </source>
</evidence>
<evidence type="ECO:0000313" key="16">
    <source>
        <dbReference type="EMBL" id="CAF0770333.1"/>
    </source>
</evidence>
<keyword evidence="8" id="KW-0904">Protein phosphatase</keyword>
<feature type="signal peptide" evidence="12">
    <location>
        <begin position="1"/>
        <end position="19"/>
    </location>
</feature>
<dbReference type="GO" id="GO:0004722">
    <property type="term" value="F:protein serine/threonine phosphatase activity"/>
    <property type="evidence" value="ECO:0007669"/>
    <property type="project" value="UniProtKB-EC"/>
</dbReference>
<feature type="domain" description="DEK-C" evidence="15">
    <location>
        <begin position="415"/>
        <end position="470"/>
    </location>
</feature>
<dbReference type="PROSITE" id="PS51450">
    <property type="entry name" value="LRR"/>
    <property type="match status" value="1"/>
</dbReference>
<dbReference type="PROSITE" id="PS00383">
    <property type="entry name" value="TYR_PHOSPHATASE_1"/>
    <property type="match status" value="1"/>
</dbReference>
<reference evidence="16" key="1">
    <citation type="submission" date="2021-02" db="EMBL/GenBank/DDBJ databases">
        <authorList>
            <person name="Nowell W R."/>
        </authorList>
    </citation>
    <scope>NUCLEOTIDE SEQUENCE</scope>
</reference>
<keyword evidence="6" id="KW-0677">Repeat</keyword>